<dbReference type="Proteomes" id="UP000031599">
    <property type="component" value="Unassembled WGS sequence"/>
</dbReference>
<protein>
    <recommendedName>
        <fullName evidence="3">Plasmid stabilization system protein</fullName>
    </recommendedName>
</protein>
<gene>
    <name evidence="1" type="ORF">DB30_06128</name>
</gene>
<evidence type="ECO:0000313" key="2">
    <source>
        <dbReference type="Proteomes" id="UP000031599"/>
    </source>
</evidence>
<name>A0A0C2CVG6_9BACT</name>
<reference evidence="1 2" key="1">
    <citation type="submission" date="2014-12" db="EMBL/GenBank/DDBJ databases">
        <title>Genome assembly of Enhygromyxa salina DSM 15201.</title>
        <authorList>
            <person name="Sharma G."/>
            <person name="Subramanian S."/>
        </authorList>
    </citation>
    <scope>NUCLEOTIDE SEQUENCE [LARGE SCALE GENOMIC DNA]</scope>
    <source>
        <strain evidence="1 2">DSM 15201</strain>
    </source>
</reference>
<proteinExistence type="predicted"/>
<accession>A0A0C2CVG6</accession>
<evidence type="ECO:0008006" key="3">
    <source>
        <dbReference type="Google" id="ProtNLM"/>
    </source>
</evidence>
<organism evidence="1 2">
    <name type="scientific">Enhygromyxa salina</name>
    <dbReference type="NCBI Taxonomy" id="215803"/>
    <lineage>
        <taxon>Bacteria</taxon>
        <taxon>Pseudomonadati</taxon>
        <taxon>Myxococcota</taxon>
        <taxon>Polyangia</taxon>
        <taxon>Nannocystales</taxon>
        <taxon>Nannocystaceae</taxon>
        <taxon>Enhygromyxa</taxon>
    </lineage>
</organism>
<comment type="caution">
    <text evidence="1">The sequence shown here is derived from an EMBL/GenBank/DDBJ whole genome shotgun (WGS) entry which is preliminary data.</text>
</comment>
<evidence type="ECO:0000313" key="1">
    <source>
        <dbReference type="EMBL" id="KIG15096.1"/>
    </source>
</evidence>
<sequence>MDRARAGYAACVGPWLSYAVLYSVEAERVEVFAVMHQRRHPDQWRR</sequence>
<dbReference type="AlphaFoldDB" id="A0A0C2CVG6"/>
<dbReference type="EMBL" id="JMCC02000061">
    <property type="protein sequence ID" value="KIG15096.1"/>
    <property type="molecule type" value="Genomic_DNA"/>
</dbReference>